<proteinExistence type="predicted"/>
<dbReference type="RefSeq" id="WP_375357159.1">
    <property type="nucleotide sequence ID" value="NZ_JBHHMI010000021.1"/>
</dbReference>
<comment type="caution">
    <text evidence="1">The sequence shown here is derived from an EMBL/GenBank/DDBJ whole genome shotgun (WGS) entry which is preliminary data.</text>
</comment>
<keyword evidence="2" id="KW-1185">Reference proteome</keyword>
<evidence type="ECO:0000313" key="1">
    <source>
        <dbReference type="EMBL" id="MFB5268862.1"/>
    </source>
</evidence>
<dbReference type="Proteomes" id="UP001580346">
    <property type="component" value="Unassembled WGS sequence"/>
</dbReference>
<name>A0ABV5AXB7_9BACL</name>
<reference evidence="1 2" key="1">
    <citation type="submission" date="2024-09" db="EMBL/GenBank/DDBJ databases">
        <title>Paenibacillus zeirhizospherea sp. nov., isolated from surface of the maize (Zea mays) roots in a horticulture field, Hungary.</title>
        <authorList>
            <person name="Marton D."/>
            <person name="Farkas M."/>
            <person name="Bedics A."/>
            <person name="Toth E."/>
            <person name="Tancsics A."/>
            <person name="Boka K."/>
            <person name="Maroti G."/>
            <person name="Kriszt B."/>
            <person name="Cserhati M."/>
        </authorList>
    </citation>
    <scope>NUCLEOTIDE SEQUENCE [LARGE SCALE GENOMIC DNA]</scope>
    <source>
        <strain evidence="1 2">KCTC 33519</strain>
    </source>
</reference>
<accession>A0ABV5AXB7</accession>
<organism evidence="1 2">
    <name type="scientific">Paenibacillus enshidis</name>
    <dbReference type="NCBI Taxonomy" id="1458439"/>
    <lineage>
        <taxon>Bacteria</taxon>
        <taxon>Bacillati</taxon>
        <taxon>Bacillota</taxon>
        <taxon>Bacilli</taxon>
        <taxon>Bacillales</taxon>
        <taxon>Paenibacillaceae</taxon>
        <taxon>Paenibacillus</taxon>
    </lineage>
</organism>
<sequence>MTGATGVTGPTAPNVTSNYMTAFNAQAQFVAQQGIIEVPAIFTNNGTAIKNVNGVLTLAANQTYSISYTASGVPPVSGGMTGLGAALRINGTTFIPGGSAFNLGNPTINSVVSLAGSTILTTSGPTSLALVNITSVGGATFNNADMNVVKIA</sequence>
<gene>
    <name evidence="1" type="ORF">ACE41H_19045</name>
</gene>
<protein>
    <recommendedName>
        <fullName evidence="3">BclA C-terminal domain-containing protein</fullName>
    </recommendedName>
</protein>
<evidence type="ECO:0008006" key="3">
    <source>
        <dbReference type="Google" id="ProtNLM"/>
    </source>
</evidence>
<evidence type="ECO:0000313" key="2">
    <source>
        <dbReference type="Proteomes" id="UP001580346"/>
    </source>
</evidence>
<dbReference type="EMBL" id="JBHHMI010000021">
    <property type="protein sequence ID" value="MFB5268862.1"/>
    <property type="molecule type" value="Genomic_DNA"/>
</dbReference>